<protein>
    <submittedName>
        <fullName evidence="7">FAD-binding oxidoreductase</fullName>
    </submittedName>
</protein>
<dbReference type="SUPFAM" id="SSF55103">
    <property type="entry name" value="FAD-linked oxidases, C-terminal domain"/>
    <property type="match status" value="1"/>
</dbReference>
<dbReference type="Gene3D" id="3.30.70.2740">
    <property type="match status" value="1"/>
</dbReference>
<dbReference type="InterPro" id="IPR006094">
    <property type="entry name" value="Oxid_FAD_bind_N"/>
</dbReference>
<evidence type="ECO:0000256" key="5">
    <source>
        <dbReference type="ARBA" id="ARBA00023002"/>
    </source>
</evidence>
<evidence type="ECO:0000256" key="3">
    <source>
        <dbReference type="ARBA" id="ARBA00022630"/>
    </source>
</evidence>
<dbReference type="PANTHER" id="PTHR43716">
    <property type="entry name" value="D-2-HYDROXYGLUTARATE DEHYDROGENASE, MITOCHONDRIAL"/>
    <property type="match status" value="1"/>
</dbReference>
<dbReference type="Gene3D" id="3.30.465.10">
    <property type="match status" value="1"/>
</dbReference>
<comment type="caution">
    <text evidence="7">The sequence shown here is derived from an EMBL/GenBank/DDBJ whole genome shotgun (WGS) entry which is preliminary data.</text>
</comment>
<name>A0ABT0BC74_9SPHN</name>
<evidence type="ECO:0000313" key="8">
    <source>
        <dbReference type="Proteomes" id="UP001162881"/>
    </source>
</evidence>
<evidence type="ECO:0000259" key="6">
    <source>
        <dbReference type="PROSITE" id="PS51387"/>
    </source>
</evidence>
<proteinExistence type="inferred from homology"/>
<dbReference type="Gene3D" id="1.10.45.10">
    <property type="entry name" value="Vanillyl-alcohol Oxidase, Chain A, domain 4"/>
    <property type="match status" value="1"/>
</dbReference>
<dbReference type="InterPro" id="IPR016171">
    <property type="entry name" value="Vanillyl_alc_oxidase_C-sub2"/>
</dbReference>
<dbReference type="PANTHER" id="PTHR43716:SF1">
    <property type="entry name" value="D-2-HYDROXYGLUTARATE DEHYDROGENASE, MITOCHONDRIAL"/>
    <property type="match status" value="1"/>
</dbReference>
<dbReference type="Proteomes" id="UP001162881">
    <property type="component" value="Unassembled WGS sequence"/>
</dbReference>
<dbReference type="EMBL" id="JALHLF010000017">
    <property type="protein sequence ID" value="MCJ2182429.1"/>
    <property type="molecule type" value="Genomic_DNA"/>
</dbReference>
<sequence>MTDSPLAATPPARTNPHTIERLVAQLGPDVILTGSAIADRRFADWSQVPSGTVPALARPRTTQELSQIMAICHEAGQPVAIQGGLTGLAGAASAQDGEIAITLERMREIEEIDAVSATMTVQAGCVLQSIQEAAAEAGYYFPLDLGARGSAAIGGVLATNAGGNRVIKYGMARDQVLGIEAVLADGRIITGLHKMIKNNSGYDLKNLLIGSEGTLGIITRVVLRMIPRPKAISTAWCGLGDFTAVTTLLRRAQAELPGGVSAFEVMWPSYHDFVIGHFDQLRRPLQEDHAFYVLLESEGSNADIQSEQFEAFLGQMFEDGILEDAAIAQSERDALDFWDVRDAPAEFPILMPRLIAFDISFAVRDLATAADTITKGIDKRFPGALALVYGHLGDGNIHLIANIPDGDDAAIKAVEDFVYSVVSDLNGSVSAEHGIGLKKRNVLGKSRSVNEIATMKAIKNALDPRNILSPGRIFA</sequence>
<dbReference type="RefSeq" id="WP_244018350.1">
    <property type="nucleotide sequence ID" value="NZ_JALHLF010000017.1"/>
</dbReference>
<dbReference type="InterPro" id="IPR004113">
    <property type="entry name" value="FAD-bd_oxidored_4_C"/>
</dbReference>
<comment type="cofactor">
    <cofactor evidence="1">
        <name>FAD</name>
        <dbReference type="ChEBI" id="CHEBI:57692"/>
    </cofactor>
</comment>
<dbReference type="Pfam" id="PF01565">
    <property type="entry name" value="FAD_binding_4"/>
    <property type="match status" value="1"/>
</dbReference>
<dbReference type="InterPro" id="IPR051264">
    <property type="entry name" value="FAD-oxidored/transferase_4"/>
</dbReference>
<comment type="similarity">
    <text evidence="2">Belongs to the FAD-binding oxidoreductase/transferase type 4 family.</text>
</comment>
<keyword evidence="8" id="KW-1185">Reference proteome</keyword>
<dbReference type="Gene3D" id="3.30.70.2190">
    <property type="match status" value="1"/>
</dbReference>
<evidence type="ECO:0000313" key="7">
    <source>
        <dbReference type="EMBL" id="MCJ2182429.1"/>
    </source>
</evidence>
<feature type="domain" description="FAD-binding PCMH-type" evidence="6">
    <location>
        <begin position="49"/>
        <end position="228"/>
    </location>
</feature>
<dbReference type="InterPro" id="IPR016164">
    <property type="entry name" value="FAD-linked_Oxase-like_C"/>
</dbReference>
<dbReference type="InterPro" id="IPR016169">
    <property type="entry name" value="FAD-bd_PCMH_sub2"/>
</dbReference>
<accession>A0ABT0BC74</accession>
<keyword evidence="3" id="KW-0285">Flavoprotein</keyword>
<keyword evidence="5" id="KW-0560">Oxidoreductase</keyword>
<organism evidence="7 8">
    <name type="scientific">Novosphingobium organovorum</name>
    <dbReference type="NCBI Taxonomy" id="2930092"/>
    <lineage>
        <taxon>Bacteria</taxon>
        <taxon>Pseudomonadati</taxon>
        <taxon>Pseudomonadota</taxon>
        <taxon>Alphaproteobacteria</taxon>
        <taxon>Sphingomonadales</taxon>
        <taxon>Sphingomonadaceae</taxon>
        <taxon>Novosphingobium</taxon>
    </lineage>
</organism>
<dbReference type="SUPFAM" id="SSF56176">
    <property type="entry name" value="FAD-binding/transporter-associated domain-like"/>
    <property type="match status" value="1"/>
</dbReference>
<dbReference type="Pfam" id="PF02913">
    <property type="entry name" value="FAD-oxidase_C"/>
    <property type="match status" value="1"/>
</dbReference>
<dbReference type="InterPro" id="IPR036318">
    <property type="entry name" value="FAD-bd_PCMH-like_sf"/>
</dbReference>
<gene>
    <name evidence="7" type="ORF">MTR62_06910</name>
</gene>
<dbReference type="InterPro" id="IPR016166">
    <property type="entry name" value="FAD-bd_PCMH"/>
</dbReference>
<evidence type="ECO:0000256" key="1">
    <source>
        <dbReference type="ARBA" id="ARBA00001974"/>
    </source>
</evidence>
<evidence type="ECO:0000256" key="4">
    <source>
        <dbReference type="ARBA" id="ARBA00022827"/>
    </source>
</evidence>
<dbReference type="PROSITE" id="PS51387">
    <property type="entry name" value="FAD_PCMH"/>
    <property type="match status" value="1"/>
</dbReference>
<keyword evidence="4" id="KW-0274">FAD</keyword>
<reference evidence="7" key="1">
    <citation type="submission" date="2022-03" db="EMBL/GenBank/DDBJ databases">
        <title>Identification of a novel bacterium isolated from mangrove sediments.</title>
        <authorList>
            <person name="Pan X."/>
        </authorList>
    </citation>
    <scope>NUCLEOTIDE SEQUENCE</scope>
    <source>
        <strain evidence="7">B1949</strain>
    </source>
</reference>
<evidence type="ECO:0000256" key="2">
    <source>
        <dbReference type="ARBA" id="ARBA00008000"/>
    </source>
</evidence>